<keyword evidence="7" id="KW-1185">Reference proteome</keyword>
<proteinExistence type="inferred from homology"/>
<sequence length="451" mass="48720">MSWFSSSSSGQSGQASLQDCNFWPVTSLTSGYGCLSETDTAWALTTNNGFQTETQTWYSVLADGSLLLTQVIWSCIGVWMVPAQTQFTFKLHNPKTGETIWRSVNASGFSVDKADGRSCKANEFSITHSGSAKEGESEKYHIKGTLDKEQGVILDVTFERLADAPGFKLGDGESGGYSRFGKSAQPGMGKDGLVIHRFHPLVKTTGTILVKGKPVDAAGDAMFVHAIQGMMPNKVASRWNFAFFTSGGGQPSSEFNNVRAIQMEFETTDDYGVHGAKSGRVKCNLGAIYLSGAEGEKGTMIFTTGQTHPSATAALYPLLPALSAKQSHPDVSSATHIGAQKEETTGYDAPSKVKFVWNGQRRDGVGRLQAELEVETGREKGEKGLIEKVDVLAEIPYLVKKALSAVVGVKPYIFQYHNSTTLHLQLTDSEGKTRGVDVHGWLFNEASFVSP</sequence>
<reference evidence="6" key="1">
    <citation type="submission" date="2020-07" db="EMBL/GenBank/DDBJ databases">
        <title>Draft Genome Sequence of a Deep-Sea Yeast, Naganishia (Cryptococcus) liquefaciens strain N6.</title>
        <authorList>
            <person name="Han Y.W."/>
            <person name="Kajitani R."/>
            <person name="Morimoto H."/>
            <person name="Parhat M."/>
            <person name="Tsubouchi H."/>
            <person name="Bakenova O."/>
            <person name="Ogata M."/>
            <person name="Argunhan B."/>
            <person name="Aoki R."/>
            <person name="Kajiwara S."/>
            <person name="Itoh T."/>
            <person name="Iwasaki H."/>
        </authorList>
    </citation>
    <scope>NUCLEOTIDE SEQUENCE</scope>
    <source>
        <strain evidence="6">N6</strain>
    </source>
</reference>
<dbReference type="InterPro" id="IPR051385">
    <property type="entry name" value="Ceramide-binding_SVF1"/>
</dbReference>
<dbReference type="Pfam" id="PF08622">
    <property type="entry name" value="Svf1"/>
    <property type="match status" value="1"/>
</dbReference>
<dbReference type="PANTHER" id="PTHR47107">
    <property type="entry name" value="SVF1-LIKE PROTEIN YDR222W-RELATED"/>
    <property type="match status" value="1"/>
</dbReference>
<evidence type="ECO:0000313" key="6">
    <source>
        <dbReference type="EMBL" id="GHJ89808.1"/>
    </source>
</evidence>
<feature type="domain" description="Svf1-like N-terminal" evidence="4">
    <location>
        <begin position="52"/>
        <end position="228"/>
    </location>
</feature>
<dbReference type="Proteomes" id="UP000620104">
    <property type="component" value="Unassembled WGS sequence"/>
</dbReference>
<dbReference type="PANTHER" id="PTHR47107:SF1">
    <property type="entry name" value="CERAMIDE-BINDING PROTEIN SVF1-RELATED"/>
    <property type="match status" value="1"/>
</dbReference>
<feature type="domain" description="Svf1-like C-terminal" evidence="5">
    <location>
        <begin position="230"/>
        <end position="450"/>
    </location>
</feature>
<evidence type="ECO:0000259" key="5">
    <source>
        <dbReference type="Pfam" id="PF17187"/>
    </source>
</evidence>
<protein>
    <recommendedName>
        <fullName evidence="8">Oxidative stress survival, Svf1-like protein</fullName>
    </recommendedName>
</protein>
<dbReference type="InterPro" id="IPR013931">
    <property type="entry name" value="Svf1-like_N"/>
</dbReference>
<comment type="caution">
    <text evidence="6">The sequence shown here is derived from an EMBL/GenBank/DDBJ whole genome shotgun (WGS) entry which is preliminary data.</text>
</comment>
<gene>
    <name evidence="6" type="ORF">NliqN6_6210</name>
</gene>
<dbReference type="GO" id="GO:0005737">
    <property type="term" value="C:cytoplasm"/>
    <property type="evidence" value="ECO:0007669"/>
    <property type="project" value="UniProtKB-SubCell"/>
</dbReference>
<evidence type="ECO:0000313" key="7">
    <source>
        <dbReference type="Proteomes" id="UP000620104"/>
    </source>
</evidence>
<accession>A0A8H3TZS9</accession>
<dbReference type="AlphaFoldDB" id="A0A8H3TZS9"/>
<evidence type="ECO:0000256" key="1">
    <source>
        <dbReference type="ARBA" id="ARBA00004496"/>
    </source>
</evidence>
<name>A0A8H3TZS9_9TREE</name>
<dbReference type="InterPro" id="IPR033394">
    <property type="entry name" value="Svf1-like_C"/>
</dbReference>
<evidence type="ECO:0000256" key="2">
    <source>
        <dbReference type="ARBA" id="ARBA00009069"/>
    </source>
</evidence>
<comment type="similarity">
    <text evidence="2">Belongs to the SVF1 family.</text>
</comment>
<evidence type="ECO:0000256" key="3">
    <source>
        <dbReference type="ARBA" id="ARBA00022490"/>
    </source>
</evidence>
<dbReference type="GO" id="GO:0006979">
    <property type="term" value="P:response to oxidative stress"/>
    <property type="evidence" value="ECO:0007669"/>
    <property type="project" value="InterPro"/>
</dbReference>
<dbReference type="EMBL" id="BLZA01000049">
    <property type="protein sequence ID" value="GHJ89808.1"/>
    <property type="molecule type" value="Genomic_DNA"/>
</dbReference>
<dbReference type="Pfam" id="PF17187">
    <property type="entry name" value="Svf1_C"/>
    <property type="match status" value="1"/>
</dbReference>
<evidence type="ECO:0000259" key="4">
    <source>
        <dbReference type="Pfam" id="PF08622"/>
    </source>
</evidence>
<comment type="subcellular location">
    <subcellularLocation>
        <location evidence="1">Cytoplasm</location>
    </subcellularLocation>
</comment>
<organism evidence="6 7">
    <name type="scientific">Naganishia liquefaciens</name>
    <dbReference type="NCBI Taxonomy" id="104408"/>
    <lineage>
        <taxon>Eukaryota</taxon>
        <taxon>Fungi</taxon>
        <taxon>Dikarya</taxon>
        <taxon>Basidiomycota</taxon>
        <taxon>Agaricomycotina</taxon>
        <taxon>Tremellomycetes</taxon>
        <taxon>Filobasidiales</taxon>
        <taxon>Filobasidiaceae</taxon>
        <taxon>Naganishia</taxon>
    </lineage>
</organism>
<dbReference type="SUPFAM" id="SSF159245">
    <property type="entry name" value="AttH-like"/>
    <property type="match status" value="1"/>
</dbReference>
<evidence type="ECO:0008006" key="8">
    <source>
        <dbReference type="Google" id="ProtNLM"/>
    </source>
</evidence>
<dbReference type="OrthoDB" id="2590239at2759"/>
<keyword evidence="3" id="KW-0963">Cytoplasm</keyword>